<keyword evidence="2" id="KW-1185">Reference proteome</keyword>
<dbReference type="PANTHER" id="PTHR41775:SF1">
    <property type="entry name" value="PEPTIDASE M6-LIKE DOMAIN-CONTAINING PROTEIN"/>
    <property type="match status" value="1"/>
</dbReference>
<keyword evidence="1" id="KW-0482">Metalloprotease</keyword>
<dbReference type="PANTHER" id="PTHR41775">
    <property type="entry name" value="SECRETED PROTEIN-RELATED"/>
    <property type="match status" value="1"/>
</dbReference>
<dbReference type="Proteomes" id="UP001174694">
    <property type="component" value="Unassembled WGS sequence"/>
</dbReference>
<reference evidence="1" key="1">
    <citation type="submission" date="2022-07" db="EMBL/GenBank/DDBJ databases">
        <title>Fungi with potential for degradation of polypropylene.</title>
        <authorList>
            <person name="Gostincar C."/>
        </authorList>
    </citation>
    <scope>NUCLEOTIDE SEQUENCE</scope>
    <source>
        <strain evidence="1">EXF-13308</strain>
    </source>
</reference>
<keyword evidence="1" id="KW-0645">Protease</keyword>
<sequence length="323" mass="34949">MFFVDFSDQGATDEPQDLHDFFLPAAAEWYATGSYGRLNLSVTADTSRFYRMPATADSYGWQRGLTSEAHQKYIQDALQAYNQTISPVDVLYVVPTANATAISFSPTFMDNVTTYQGTYVSRKAVTFGHDAYTAWGYKVLNHESGHTMCLPDLYPFSGGATGLYIGGWDLMGLISGPAPDYFAWDKWLLGWLTDDEVGCVASSGLSTHKLSPLEVPGGTKAVVIKRNSTFALVAEVRAALGEDVNACSTGVLLYTVSTTTETGYGPIRVLDTSPGTGRCAGDELNDAPLSFNRTTSYTVPDWGATVSLQEKCGNGYTIEVDVP</sequence>
<protein>
    <submittedName>
        <fullName evidence="1">M6 metalloprotease</fullName>
    </submittedName>
</protein>
<evidence type="ECO:0000313" key="1">
    <source>
        <dbReference type="EMBL" id="KAJ9143343.1"/>
    </source>
</evidence>
<proteinExistence type="predicted"/>
<name>A0AA38RQA1_9PEZI</name>
<organism evidence="1 2">
    <name type="scientific">Pleurostoma richardsiae</name>
    <dbReference type="NCBI Taxonomy" id="41990"/>
    <lineage>
        <taxon>Eukaryota</taxon>
        <taxon>Fungi</taxon>
        <taxon>Dikarya</taxon>
        <taxon>Ascomycota</taxon>
        <taxon>Pezizomycotina</taxon>
        <taxon>Sordariomycetes</taxon>
        <taxon>Sordariomycetidae</taxon>
        <taxon>Calosphaeriales</taxon>
        <taxon>Pleurostomataceae</taxon>
        <taxon>Pleurostoma</taxon>
    </lineage>
</organism>
<dbReference type="GO" id="GO:0006508">
    <property type="term" value="P:proteolysis"/>
    <property type="evidence" value="ECO:0007669"/>
    <property type="project" value="InterPro"/>
</dbReference>
<gene>
    <name evidence="1" type="ORF">NKR23_g6530</name>
</gene>
<dbReference type="SUPFAM" id="SSF55486">
    <property type="entry name" value="Metalloproteases ('zincins'), catalytic domain"/>
    <property type="match status" value="1"/>
</dbReference>
<dbReference type="AlphaFoldDB" id="A0AA38RQA1"/>
<keyword evidence="1" id="KW-0378">Hydrolase</keyword>
<dbReference type="InterPro" id="IPR008757">
    <property type="entry name" value="Peptidase_M6-like_domain"/>
</dbReference>
<accession>A0AA38RQA1</accession>
<dbReference type="EMBL" id="JANBVO010000019">
    <property type="protein sequence ID" value="KAJ9143343.1"/>
    <property type="molecule type" value="Genomic_DNA"/>
</dbReference>
<dbReference type="GO" id="GO:0008237">
    <property type="term" value="F:metallopeptidase activity"/>
    <property type="evidence" value="ECO:0007669"/>
    <property type="project" value="UniProtKB-KW"/>
</dbReference>
<evidence type="ECO:0000313" key="2">
    <source>
        <dbReference type="Proteomes" id="UP001174694"/>
    </source>
</evidence>
<dbReference type="NCBIfam" id="TIGR03296">
    <property type="entry name" value="M6dom_TIGR03296"/>
    <property type="match status" value="1"/>
</dbReference>
<comment type="caution">
    <text evidence="1">The sequence shown here is derived from an EMBL/GenBank/DDBJ whole genome shotgun (WGS) entry which is preliminary data.</text>
</comment>